<dbReference type="GO" id="GO:0004748">
    <property type="term" value="F:ribonucleoside-diphosphate reductase activity, thioredoxin disulfide as acceptor"/>
    <property type="evidence" value="ECO:0007669"/>
    <property type="project" value="TreeGrafter"/>
</dbReference>
<dbReference type="PANTHER" id="PTHR23409:SF21">
    <property type="entry name" value="CAPSID PROTEIN"/>
    <property type="match status" value="1"/>
</dbReference>
<evidence type="ECO:0000313" key="2">
    <source>
        <dbReference type="EMBL" id="KAK7097995.1"/>
    </source>
</evidence>
<evidence type="ECO:0000313" key="1">
    <source>
        <dbReference type="EMBL" id="KAK7088753.1"/>
    </source>
</evidence>
<sequence length="436" mass="48750">MALAHPQSCESVHTGLDLFSVPPTQTAVQEGMFVEYHPLATLAPGAPIEFTISGATSEYLDLSNTYLHVRAKITKADGTNLEADSPVAPVNYWMHSLFSQVDISLNDTLVTNSENTYPYRAYIEATLNYGREAKKSHLTSAMYYRDSSNHLDETGGDANWGLKVRREQTMRSREADMMGRLHADIMHQERYMMNGVDVKIRLIPSKNIFHLMSPDPFQGFRTVITHASLFVRKVKLNPAVSLAHAKALEKGTAKYPLKRVVVKTFSIPTGNHSAVQDNLFLSQTPNRLVIGLVDSAAFNGQASRNPYHFKTQGLSFLSLYLDGKQIPGKPLTPNFEQHQYVRSFFSLMTSTGVANRDAGSYMELRDFELGYAIYSFDLSPSLLDGDQFELVKSGALRLELKFNEALPAPVMVIVYGEMDSMIEIDRSRQVLTDFAL</sequence>
<reference evidence="1 3" key="1">
    <citation type="submission" date="2024-02" db="EMBL/GenBank/DDBJ databases">
        <title>Chromosome-scale genome assembly of the rough periwinkle Littorina saxatilis.</title>
        <authorList>
            <person name="De Jode A."/>
            <person name="Faria R."/>
            <person name="Formenti G."/>
            <person name="Sims Y."/>
            <person name="Smith T.P."/>
            <person name="Tracey A."/>
            <person name="Wood J.M.D."/>
            <person name="Zagrodzka Z.B."/>
            <person name="Johannesson K."/>
            <person name="Butlin R.K."/>
            <person name="Leder E.H."/>
        </authorList>
    </citation>
    <scope>NUCLEOTIDE SEQUENCE [LARGE SCALE GENOMIC DNA]</scope>
    <source>
        <strain evidence="1">Snail1</strain>
        <tissue evidence="1">Muscle</tissue>
    </source>
</reference>
<comment type="caution">
    <text evidence="1">The sequence shown here is derived from an EMBL/GenBank/DDBJ whole genome shotgun (WGS) entry which is preliminary data.</text>
</comment>
<evidence type="ECO:0000313" key="3">
    <source>
        <dbReference type="Proteomes" id="UP001374579"/>
    </source>
</evidence>
<dbReference type="EMBL" id="JBAMIC010004070">
    <property type="protein sequence ID" value="KAK7088753.1"/>
    <property type="molecule type" value="Genomic_DNA"/>
</dbReference>
<organism evidence="1 3">
    <name type="scientific">Littorina saxatilis</name>
    <dbReference type="NCBI Taxonomy" id="31220"/>
    <lineage>
        <taxon>Eukaryota</taxon>
        <taxon>Metazoa</taxon>
        <taxon>Spiralia</taxon>
        <taxon>Lophotrochozoa</taxon>
        <taxon>Mollusca</taxon>
        <taxon>Gastropoda</taxon>
        <taxon>Caenogastropoda</taxon>
        <taxon>Littorinimorpha</taxon>
        <taxon>Littorinoidea</taxon>
        <taxon>Littorinidae</taxon>
        <taxon>Littorina</taxon>
    </lineage>
</organism>
<dbReference type="Proteomes" id="UP001374579">
    <property type="component" value="Unassembled WGS sequence"/>
</dbReference>
<gene>
    <name evidence="2" type="ORF">V1264_004890</name>
    <name evidence="1" type="ORF">V1264_022636</name>
</gene>
<proteinExistence type="predicted"/>
<keyword evidence="3" id="KW-1185">Reference proteome</keyword>
<dbReference type="PANTHER" id="PTHR23409">
    <property type="entry name" value="RIBONUCLEOSIDE-DIPHOSPHATE REDUCTASE SMALL CHAIN"/>
    <property type="match status" value="1"/>
</dbReference>
<dbReference type="InterPro" id="IPR000358">
    <property type="entry name" value="RNR_small_fam"/>
</dbReference>
<name>A0AAN9AKR1_9CAEN</name>
<dbReference type="GO" id="GO:0009263">
    <property type="term" value="P:deoxyribonucleotide biosynthetic process"/>
    <property type="evidence" value="ECO:0007669"/>
    <property type="project" value="InterPro"/>
</dbReference>
<protein>
    <submittedName>
        <fullName evidence="1">Uncharacterized protein</fullName>
    </submittedName>
</protein>
<dbReference type="GO" id="GO:0005829">
    <property type="term" value="C:cytosol"/>
    <property type="evidence" value="ECO:0007669"/>
    <property type="project" value="TreeGrafter"/>
</dbReference>
<dbReference type="AlphaFoldDB" id="A0AAN9AKR1"/>
<dbReference type="EMBL" id="JBAMIC010000013">
    <property type="protein sequence ID" value="KAK7097995.1"/>
    <property type="molecule type" value="Genomic_DNA"/>
</dbReference>
<accession>A0AAN9AKR1</accession>